<evidence type="ECO:0000256" key="1">
    <source>
        <dbReference type="SAM" id="SignalP"/>
    </source>
</evidence>
<dbReference type="InterPro" id="IPR022260">
    <property type="entry name" value="Integr_conj_element_PilL"/>
</dbReference>
<dbReference type="Proteomes" id="UP001595462">
    <property type="component" value="Unassembled WGS sequence"/>
</dbReference>
<evidence type="ECO:0008006" key="4">
    <source>
        <dbReference type="Google" id="ProtNLM"/>
    </source>
</evidence>
<keyword evidence="3" id="KW-1185">Reference proteome</keyword>
<dbReference type="EMBL" id="JBHRSS010000008">
    <property type="protein sequence ID" value="MFC3105427.1"/>
    <property type="molecule type" value="Genomic_DNA"/>
</dbReference>
<dbReference type="RefSeq" id="WP_353250997.1">
    <property type="nucleotide sequence ID" value="NZ_JBHRSS010000008.1"/>
</dbReference>
<keyword evidence="1" id="KW-0732">Signal</keyword>
<dbReference type="NCBIfam" id="TIGR03748">
    <property type="entry name" value="conj_PilL"/>
    <property type="match status" value="1"/>
</dbReference>
<comment type="caution">
    <text evidence="2">The sequence shown here is derived from an EMBL/GenBank/DDBJ whole genome shotgun (WGS) entry which is preliminary data.</text>
</comment>
<organism evidence="2 3">
    <name type="scientific">Salinisphaera aquimarina</name>
    <dbReference type="NCBI Taxonomy" id="2094031"/>
    <lineage>
        <taxon>Bacteria</taxon>
        <taxon>Pseudomonadati</taxon>
        <taxon>Pseudomonadota</taxon>
        <taxon>Gammaproteobacteria</taxon>
        <taxon>Salinisphaerales</taxon>
        <taxon>Salinisphaeraceae</taxon>
        <taxon>Salinisphaera</taxon>
    </lineage>
</organism>
<accession>A0ABV7ERM4</accession>
<feature type="chain" id="PRO_5045495002" description="PilL protein" evidence="1">
    <location>
        <begin position="27"/>
        <end position="192"/>
    </location>
</feature>
<evidence type="ECO:0000313" key="3">
    <source>
        <dbReference type="Proteomes" id="UP001595462"/>
    </source>
</evidence>
<evidence type="ECO:0000313" key="2">
    <source>
        <dbReference type="EMBL" id="MFC3105427.1"/>
    </source>
</evidence>
<sequence length="192" mass="20141">MTHPLFSSARATVAVAAIAILLPALGGCASTQHRLGSPTVANATPALPDIYASPSDVPTANVVRTGRYQLVPLAPTSGQRDLLAQAVSIDLPQSMHLTVRDGLEHVLRDSGLRLCPRQAQAGFFSESLPAVHRELGPTTLSDALQVLAGPAWQLHVNLADRTVCFSRRSQAAIATTRTPAAPNDGSVVSARE</sequence>
<name>A0ABV7ERM4_9GAMM</name>
<reference evidence="3" key="1">
    <citation type="journal article" date="2019" name="Int. J. Syst. Evol. Microbiol.">
        <title>The Global Catalogue of Microorganisms (GCM) 10K type strain sequencing project: providing services to taxonomists for standard genome sequencing and annotation.</title>
        <authorList>
            <consortium name="The Broad Institute Genomics Platform"/>
            <consortium name="The Broad Institute Genome Sequencing Center for Infectious Disease"/>
            <person name="Wu L."/>
            <person name="Ma J."/>
        </authorList>
    </citation>
    <scope>NUCLEOTIDE SEQUENCE [LARGE SCALE GENOMIC DNA]</scope>
    <source>
        <strain evidence="3">KCTC 52640</strain>
    </source>
</reference>
<gene>
    <name evidence="2" type="ORF">ACFOSU_16250</name>
</gene>
<feature type="signal peptide" evidence="1">
    <location>
        <begin position="1"/>
        <end position="26"/>
    </location>
</feature>
<proteinExistence type="predicted"/>
<protein>
    <recommendedName>
        <fullName evidence="4">PilL protein</fullName>
    </recommendedName>
</protein>